<evidence type="ECO:0000313" key="1">
    <source>
        <dbReference type="EMBL" id="KAF3584933.1"/>
    </source>
</evidence>
<protein>
    <submittedName>
        <fullName evidence="1">Uncharacterized protein</fullName>
    </submittedName>
</protein>
<dbReference type="EMBL" id="QGKX02000088">
    <property type="protein sequence ID" value="KAF3584933.1"/>
    <property type="molecule type" value="Genomic_DNA"/>
</dbReference>
<dbReference type="AlphaFoldDB" id="A0A8S9RWV0"/>
<accession>A0A8S9RWV0</accession>
<gene>
    <name evidence="1" type="ORF">F2Q69_00027538</name>
</gene>
<dbReference type="Proteomes" id="UP000712600">
    <property type="component" value="Unassembled WGS sequence"/>
</dbReference>
<evidence type="ECO:0000313" key="2">
    <source>
        <dbReference type="Proteomes" id="UP000712600"/>
    </source>
</evidence>
<reference evidence="1" key="1">
    <citation type="submission" date="2019-12" db="EMBL/GenBank/DDBJ databases">
        <title>Genome sequencing and annotation of Brassica cretica.</title>
        <authorList>
            <person name="Studholme D.J."/>
            <person name="Sarris P."/>
        </authorList>
    </citation>
    <scope>NUCLEOTIDE SEQUENCE</scope>
    <source>
        <strain evidence="1">PFS-109/04</strain>
        <tissue evidence="1">Leaf</tissue>
    </source>
</reference>
<sequence>MLNTGTDQLDHLLNIGQIDRCGLGFKGKSSKGGCVFVSAGATENVATYTTKPAVKSSRGTVTDGKATTDDVKVATATATAAKASTVTVPKTGEVTAARTAKVFQAVEGETSDEETYGMRFHNPVCYCGGLNSGHRANHGRIRLMDTWSGRSGHYGDGGMSFYPQYGGWLMAVTPPNRFRHSSYSSASAMVLSTGHLQKDVRRPNKIILPTHKGHRKSLHYYTTQAYALGNRPVTVLNQNRRAPVLYQTRRGLSHPRVTLDLGDQAKLNRAHHFPDHDRLSGTI</sequence>
<organism evidence="1 2">
    <name type="scientific">Brassica cretica</name>
    <name type="common">Mustard</name>
    <dbReference type="NCBI Taxonomy" id="69181"/>
    <lineage>
        <taxon>Eukaryota</taxon>
        <taxon>Viridiplantae</taxon>
        <taxon>Streptophyta</taxon>
        <taxon>Embryophyta</taxon>
        <taxon>Tracheophyta</taxon>
        <taxon>Spermatophyta</taxon>
        <taxon>Magnoliopsida</taxon>
        <taxon>eudicotyledons</taxon>
        <taxon>Gunneridae</taxon>
        <taxon>Pentapetalae</taxon>
        <taxon>rosids</taxon>
        <taxon>malvids</taxon>
        <taxon>Brassicales</taxon>
        <taxon>Brassicaceae</taxon>
        <taxon>Brassiceae</taxon>
        <taxon>Brassica</taxon>
    </lineage>
</organism>
<proteinExistence type="predicted"/>
<comment type="caution">
    <text evidence="1">The sequence shown here is derived from an EMBL/GenBank/DDBJ whole genome shotgun (WGS) entry which is preliminary data.</text>
</comment>
<name>A0A8S9RWV0_BRACR</name>